<evidence type="ECO:0000256" key="4">
    <source>
        <dbReference type="ARBA" id="ARBA00022475"/>
    </source>
</evidence>
<evidence type="ECO:0000313" key="12">
    <source>
        <dbReference type="Proteomes" id="UP001300261"/>
    </source>
</evidence>
<comment type="subcellular location">
    <subcellularLocation>
        <location evidence="1">Cell inner membrane</location>
        <topology evidence="1">Peripheral membrane protein</topology>
    </subcellularLocation>
</comment>
<proteinExistence type="inferred from homology"/>
<evidence type="ECO:0000256" key="8">
    <source>
        <dbReference type="ARBA" id="ARBA00022967"/>
    </source>
</evidence>
<evidence type="ECO:0000259" key="10">
    <source>
        <dbReference type="PROSITE" id="PS50893"/>
    </source>
</evidence>
<dbReference type="InterPro" id="IPR050388">
    <property type="entry name" value="ABC_Ni/Peptide_Import"/>
</dbReference>
<dbReference type="InterPro" id="IPR003593">
    <property type="entry name" value="AAA+_ATPase"/>
</dbReference>
<dbReference type="InterPro" id="IPR013563">
    <property type="entry name" value="Oligopep_ABC_C"/>
</dbReference>
<dbReference type="PANTHER" id="PTHR43297:SF14">
    <property type="entry name" value="ATPASE AAA-TYPE CORE DOMAIN-CONTAINING PROTEIN"/>
    <property type="match status" value="1"/>
</dbReference>
<comment type="caution">
    <text evidence="11">The sequence shown here is derived from an EMBL/GenBank/DDBJ whole genome shotgun (WGS) entry which is preliminary data.</text>
</comment>
<keyword evidence="9" id="KW-0472">Membrane</keyword>
<dbReference type="Gene3D" id="3.40.50.300">
    <property type="entry name" value="P-loop containing nucleotide triphosphate hydrolases"/>
    <property type="match status" value="2"/>
</dbReference>
<comment type="similarity">
    <text evidence="2">Belongs to the ABC transporter superfamily.</text>
</comment>
<dbReference type="CDD" id="cd03257">
    <property type="entry name" value="ABC_NikE_OppD_transporters"/>
    <property type="match status" value="2"/>
</dbReference>
<keyword evidence="12" id="KW-1185">Reference proteome</keyword>
<evidence type="ECO:0000256" key="6">
    <source>
        <dbReference type="ARBA" id="ARBA00022741"/>
    </source>
</evidence>
<keyword evidence="4" id="KW-1003">Cell membrane</keyword>
<protein>
    <submittedName>
        <fullName evidence="11">ABC transporter ATP-binding protein</fullName>
    </submittedName>
</protein>
<accession>A0ABT3QVA5</accession>
<reference evidence="11 12" key="1">
    <citation type="journal article" date="2016" name="Int. J. Syst. Evol. Microbiol.">
        <title>Labrenzia salina sp. nov., isolated from the rhizosphere of the halophyte Arthrocnemum macrostachyum.</title>
        <authorList>
            <person name="Camacho M."/>
            <person name="Redondo-Gomez S."/>
            <person name="Rodriguez-Llorente I."/>
            <person name="Rohde M."/>
            <person name="Sproer C."/>
            <person name="Schumann P."/>
            <person name="Klenk H.P."/>
            <person name="Montero-Calasanz M.D.C."/>
        </authorList>
    </citation>
    <scope>NUCLEOTIDE SEQUENCE [LARGE SCALE GENOMIC DNA]</scope>
    <source>
        <strain evidence="11 12">DSM 29163</strain>
    </source>
</reference>
<evidence type="ECO:0000256" key="1">
    <source>
        <dbReference type="ARBA" id="ARBA00004417"/>
    </source>
</evidence>
<dbReference type="SUPFAM" id="SSF52540">
    <property type="entry name" value="P-loop containing nucleoside triphosphate hydrolases"/>
    <property type="match status" value="2"/>
</dbReference>
<evidence type="ECO:0000313" key="11">
    <source>
        <dbReference type="EMBL" id="MCX2720852.1"/>
    </source>
</evidence>
<dbReference type="InterPro" id="IPR003439">
    <property type="entry name" value="ABC_transporter-like_ATP-bd"/>
</dbReference>
<dbReference type="PROSITE" id="PS00211">
    <property type="entry name" value="ABC_TRANSPORTER_1"/>
    <property type="match status" value="2"/>
</dbReference>
<keyword evidence="8" id="KW-1278">Translocase</keyword>
<keyword evidence="7 11" id="KW-0067">ATP-binding</keyword>
<dbReference type="Pfam" id="PF08352">
    <property type="entry name" value="oligo_HPY"/>
    <property type="match status" value="2"/>
</dbReference>
<dbReference type="NCBIfam" id="NF008453">
    <property type="entry name" value="PRK11308.1"/>
    <property type="match status" value="2"/>
</dbReference>
<name>A0ABT3QVA5_9HYPH</name>
<dbReference type="PROSITE" id="PS50893">
    <property type="entry name" value="ABC_TRANSPORTER_2"/>
    <property type="match status" value="2"/>
</dbReference>
<dbReference type="SMART" id="SM00382">
    <property type="entry name" value="AAA"/>
    <property type="match status" value="2"/>
</dbReference>
<keyword evidence="5" id="KW-0997">Cell inner membrane</keyword>
<dbReference type="Pfam" id="PF00005">
    <property type="entry name" value="ABC_tran"/>
    <property type="match status" value="2"/>
</dbReference>
<keyword evidence="3" id="KW-0813">Transport</keyword>
<dbReference type="EMBL" id="JAPEVI010000001">
    <property type="protein sequence ID" value="MCX2720852.1"/>
    <property type="molecule type" value="Genomic_DNA"/>
</dbReference>
<evidence type="ECO:0000256" key="2">
    <source>
        <dbReference type="ARBA" id="ARBA00005417"/>
    </source>
</evidence>
<evidence type="ECO:0000256" key="3">
    <source>
        <dbReference type="ARBA" id="ARBA00022448"/>
    </source>
</evidence>
<evidence type="ECO:0000256" key="5">
    <source>
        <dbReference type="ARBA" id="ARBA00022519"/>
    </source>
</evidence>
<evidence type="ECO:0000256" key="9">
    <source>
        <dbReference type="ARBA" id="ARBA00023136"/>
    </source>
</evidence>
<dbReference type="PANTHER" id="PTHR43297">
    <property type="entry name" value="OLIGOPEPTIDE TRANSPORT ATP-BINDING PROTEIN APPD"/>
    <property type="match status" value="1"/>
</dbReference>
<dbReference type="Proteomes" id="UP001300261">
    <property type="component" value="Unassembled WGS sequence"/>
</dbReference>
<gene>
    <name evidence="11" type="ORF">ON753_00285</name>
</gene>
<dbReference type="InterPro" id="IPR017871">
    <property type="entry name" value="ABC_transporter-like_CS"/>
</dbReference>
<keyword evidence="6" id="KW-0547">Nucleotide-binding</keyword>
<evidence type="ECO:0000256" key="7">
    <source>
        <dbReference type="ARBA" id="ARBA00022840"/>
    </source>
</evidence>
<sequence length="584" mass="65105">MSKTAMNSEANTTVLELKNLTTEFVTKRGAFRAVDDVSLELHAGKTLCVVGESGSGKSVMSRSILQIVDPPGRVTGGQALLHRHRTARRGAEEETIDLLRLNPKSSAIRSLRGRDIAMIFQEPMSSLSPVHRIGDQVGEAIRLHERVSKKDARERTVELLRKVEIPRPEKAIDQFPFEFSGGMRQRAMIAMALACNPTVLIADEPTTALDVTIQAEILDLIRSIQDESDMAVLFITHDMGVVAEIADEIAVMRFGKVVETGDVYEIFEDPKHHYTQRLLNSVRELDHPSQRRLAMRETRPVGSPCLVSDNVRKVFGAGSSWFRGEVKGLVAVDDADLELRTGENLGIVGESGSGKTTLGRCLQRVHDVTAGRILYTDESGRELDLAPMSENQLAQPWRDIRTVFQDPFSSLNPRMTIGQIIAEPLVVEGKLSGREIRERVHELLDLVGLPRSAYMRYPHAFSGGQRQRVSIARAIAPNPRIIIADEATSALDVSLRTQILDLLLDLQERLDLSFILISHDIAVIRYFCDRIAVMYRGRIVETGETEAVCTAPQHEYTRSLLSAVPVADPRARGHKQRLRYYETI</sequence>
<dbReference type="GO" id="GO:0005524">
    <property type="term" value="F:ATP binding"/>
    <property type="evidence" value="ECO:0007669"/>
    <property type="project" value="UniProtKB-KW"/>
</dbReference>
<feature type="domain" description="ABC transporter" evidence="10">
    <location>
        <begin position="306"/>
        <end position="561"/>
    </location>
</feature>
<dbReference type="InterPro" id="IPR027417">
    <property type="entry name" value="P-loop_NTPase"/>
</dbReference>
<dbReference type="RefSeq" id="WP_265960551.1">
    <property type="nucleotide sequence ID" value="NZ_JAPEVI010000001.1"/>
</dbReference>
<organism evidence="11 12">
    <name type="scientific">Roseibium salinum</name>
    <dbReference type="NCBI Taxonomy" id="1604349"/>
    <lineage>
        <taxon>Bacteria</taxon>
        <taxon>Pseudomonadati</taxon>
        <taxon>Pseudomonadota</taxon>
        <taxon>Alphaproteobacteria</taxon>
        <taxon>Hyphomicrobiales</taxon>
        <taxon>Stappiaceae</taxon>
        <taxon>Roseibium</taxon>
    </lineage>
</organism>
<feature type="domain" description="ABC transporter" evidence="10">
    <location>
        <begin position="15"/>
        <end position="279"/>
    </location>
</feature>